<dbReference type="OrthoDB" id="6783097at2759"/>
<dbReference type="EMBL" id="OU892282">
    <property type="protein sequence ID" value="CAG9770624.1"/>
    <property type="molecule type" value="Genomic_DNA"/>
</dbReference>
<accession>A0A9N9MSH7</accession>
<dbReference type="AlphaFoldDB" id="A0A9N9MSH7"/>
<sequence length="269" mass="29586">MVYGILHGQIREKAPRDKVASFSELPTHARLAEETFDVSSEPTAYNDSGAVKKRCSFCKYTGHTFDDCGKRINKNKSADKLNSPSVKPSVTLNLAKPPELSASSVTCYGCGAQGYLKSYCPNCKPKQTYANMVIVGRDVEFLFNSVDDKTLEVRPLVPLAINGHRGCAFVDTSAKRSVAGATLSRLLLNDSVPFTIERLLMTLADGVMRIVDSRIFRCDVLLQNRLVPTKFISVPEYDTTTAAPRSAHFSVLISSERTSFSTCLKTGIW</sequence>
<evidence type="ECO:0008006" key="3">
    <source>
        <dbReference type="Google" id="ProtNLM"/>
    </source>
</evidence>
<protein>
    <recommendedName>
        <fullName evidence="3">CCHC-type domain-containing protein</fullName>
    </recommendedName>
</protein>
<name>A0A9N9MSH7_9CUCU</name>
<evidence type="ECO:0000313" key="1">
    <source>
        <dbReference type="EMBL" id="CAG9770624.1"/>
    </source>
</evidence>
<reference evidence="1" key="1">
    <citation type="submission" date="2022-01" db="EMBL/GenBank/DDBJ databases">
        <authorList>
            <person name="King R."/>
        </authorList>
    </citation>
    <scope>NUCLEOTIDE SEQUENCE</scope>
</reference>
<gene>
    <name evidence="1" type="ORF">CEUTPL_LOCUS11073</name>
</gene>
<keyword evidence="2" id="KW-1185">Reference proteome</keyword>
<dbReference type="Proteomes" id="UP001152799">
    <property type="component" value="Chromosome 6"/>
</dbReference>
<dbReference type="Gene3D" id="4.10.60.10">
    <property type="entry name" value="Zinc finger, CCHC-type"/>
    <property type="match status" value="1"/>
</dbReference>
<proteinExistence type="predicted"/>
<organism evidence="1 2">
    <name type="scientific">Ceutorhynchus assimilis</name>
    <name type="common">cabbage seed weevil</name>
    <dbReference type="NCBI Taxonomy" id="467358"/>
    <lineage>
        <taxon>Eukaryota</taxon>
        <taxon>Metazoa</taxon>
        <taxon>Ecdysozoa</taxon>
        <taxon>Arthropoda</taxon>
        <taxon>Hexapoda</taxon>
        <taxon>Insecta</taxon>
        <taxon>Pterygota</taxon>
        <taxon>Neoptera</taxon>
        <taxon>Endopterygota</taxon>
        <taxon>Coleoptera</taxon>
        <taxon>Polyphaga</taxon>
        <taxon>Cucujiformia</taxon>
        <taxon>Curculionidae</taxon>
        <taxon>Ceutorhynchinae</taxon>
        <taxon>Ceutorhynchus</taxon>
    </lineage>
</organism>
<evidence type="ECO:0000313" key="2">
    <source>
        <dbReference type="Proteomes" id="UP001152799"/>
    </source>
</evidence>